<organism evidence="2 3">
    <name type="scientific">Acer yangbiense</name>
    <dbReference type="NCBI Taxonomy" id="1000413"/>
    <lineage>
        <taxon>Eukaryota</taxon>
        <taxon>Viridiplantae</taxon>
        <taxon>Streptophyta</taxon>
        <taxon>Embryophyta</taxon>
        <taxon>Tracheophyta</taxon>
        <taxon>Spermatophyta</taxon>
        <taxon>Magnoliopsida</taxon>
        <taxon>eudicotyledons</taxon>
        <taxon>Gunneridae</taxon>
        <taxon>Pentapetalae</taxon>
        <taxon>rosids</taxon>
        <taxon>malvids</taxon>
        <taxon>Sapindales</taxon>
        <taxon>Sapindaceae</taxon>
        <taxon>Hippocastanoideae</taxon>
        <taxon>Acereae</taxon>
        <taxon>Acer</taxon>
    </lineage>
</organism>
<dbReference type="OrthoDB" id="1434060at2759"/>
<dbReference type="AlphaFoldDB" id="A0A5C7HAZ4"/>
<comment type="caution">
    <text evidence="2">The sequence shown here is derived from an EMBL/GenBank/DDBJ whole genome shotgun (WGS) entry which is preliminary data.</text>
</comment>
<dbReference type="EMBL" id="VAHF01000009">
    <property type="protein sequence ID" value="TXG53692.1"/>
    <property type="molecule type" value="Genomic_DNA"/>
</dbReference>
<feature type="compositionally biased region" description="Polar residues" evidence="1">
    <location>
        <begin position="282"/>
        <end position="291"/>
    </location>
</feature>
<dbReference type="Proteomes" id="UP000323000">
    <property type="component" value="Chromosome 9"/>
</dbReference>
<accession>A0A5C7HAZ4</accession>
<dbReference type="PANTHER" id="PTHR47074">
    <property type="entry name" value="BNAC02G40300D PROTEIN"/>
    <property type="match status" value="1"/>
</dbReference>
<evidence type="ECO:0000313" key="3">
    <source>
        <dbReference type="Proteomes" id="UP000323000"/>
    </source>
</evidence>
<evidence type="ECO:0000256" key="1">
    <source>
        <dbReference type="SAM" id="MobiDB-lite"/>
    </source>
</evidence>
<evidence type="ECO:0008006" key="4">
    <source>
        <dbReference type="Google" id="ProtNLM"/>
    </source>
</evidence>
<feature type="region of interest" description="Disordered" evidence="1">
    <location>
        <begin position="273"/>
        <end position="312"/>
    </location>
</feature>
<keyword evidence="3" id="KW-1185">Reference proteome</keyword>
<gene>
    <name evidence="2" type="ORF">EZV62_018948</name>
</gene>
<sequence length="312" mass="34930">MFETFWLKEADCGNLVTEVWGQNGPLTSLRDIQIKLKLCAVKLMEWNKIKFGNIRRQIEVKSREVESLYSRSREEGDDLDLFCMLLWAIWNWRNAFFNCGNRLPEDQVVIKAESFLTEFQKNRSASSHEVAPPHRPPLGNDWLAPPPGRLKLNTAFLPQNSSRCCGMGSVIRDDKGKVLAAWTKKIYRAFDMVTGTHLVLREGLLLADFLELSVMFAEGNGTGMKHGNGQFGAVMTGPNEGNNMAASKVSVGADKKKIVNNAKSGSRFSVLNEDSVEDISMKPSQNATNRQGKNHSKKVLTEISNRKPPNKS</sequence>
<dbReference type="PANTHER" id="PTHR47074:SF48">
    <property type="entry name" value="POLYNUCLEOTIDYL TRANSFERASE, RIBONUCLEASE H-LIKE SUPERFAMILY PROTEIN"/>
    <property type="match status" value="1"/>
</dbReference>
<dbReference type="InterPro" id="IPR052929">
    <property type="entry name" value="RNase_H-like_EbsB-rel"/>
</dbReference>
<name>A0A5C7HAZ4_9ROSI</name>
<evidence type="ECO:0000313" key="2">
    <source>
        <dbReference type="EMBL" id="TXG53692.1"/>
    </source>
</evidence>
<proteinExistence type="predicted"/>
<reference evidence="3" key="1">
    <citation type="journal article" date="2019" name="Gigascience">
        <title>De novo genome assembly of the endangered Acer yangbiense, a plant species with extremely small populations endemic to Yunnan Province, China.</title>
        <authorList>
            <person name="Yang J."/>
            <person name="Wariss H.M."/>
            <person name="Tao L."/>
            <person name="Zhang R."/>
            <person name="Yun Q."/>
            <person name="Hollingsworth P."/>
            <person name="Dao Z."/>
            <person name="Luo G."/>
            <person name="Guo H."/>
            <person name="Ma Y."/>
            <person name="Sun W."/>
        </authorList>
    </citation>
    <scope>NUCLEOTIDE SEQUENCE [LARGE SCALE GENOMIC DNA]</scope>
    <source>
        <strain evidence="3">cv. Malutang</strain>
    </source>
</reference>
<protein>
    <recommendedName>
        <fullName evidence="4">RNase H type-1 domain-containing protein</fullName>
    </recommendedName>
</protein>